<evidence type="ECO:0000256" key="9">
    <source>
        <dbReference type="RuleBase" id="RU004386"/>
    </source>
</evidence>
<evidence type="ECO:0000313" key="11">
    <source>
        <dbReference type="EMBL" id="SFE58043.1"/>
    </source>
</evidence>
<dbReference type="Gene3D" id="2.30.250.10">
    <property type="entry name" value="Aminopeptidase i, Domain 2"/>
    <property type="match status" value="1"/>
</dbReference>
<dbReference type="EC" id="3.4.11.-" evidence="10"/>
<reference evidence="11 12" key="1">
    <citation type="submission" date="2016-10" db="EMBL/GenBank/DDBJ databases">
        <authorList>
            <person name="de Groot N.N."/>
        </authorList>
    </citation>
    <scope>NUCLEOTIDE SEQUENCE [LARGE SCALE GENOMIC DNA]</scope>
    <source>
        <strain evidence="11 12">DSM 9236</strain>
    </source>
</reference>
<sequence length="473" mass="51734">MENKSTWEKYSAAQVKACHEFCKGYLDFLSNGKTERECVEIILDEMKAAGYKDLDGLIGQGKKLKAGDKVYRINMKKGIAMFNIGKEPIENGMNILGAHIDSPRMDVKQNPLYEDGGFALLDTHYYGGIKKYQWVTIPLAIHGVIVKKDGTVVKVAVGEKPEDPVFFVSDLLIHLAQEQMTKKAATVVEGEALDVIVGNQPIKVGRNAKEEDKKSAGKEAVKKGVLAILKKQFGVEEEDFLSAELEVVPAGRAREAGFDRSMVLSYGQDDRVCAYGSYKAMLDVTDVSRTTCCLLVDKEEIGSVGATGMQSLFFENTVAELLELLGEGTTLALRRTLANSTMLSSDVSSAFDPLYASAFDKKNVAYFGKGLVLNKFTGARGKSGSNDANAEYIAHIRSIFAREKINFQMSELGKVDLGGGGTIAYIMALYGMNVIDSGVPVLSMHAPWEATSKADIYEARRGYEAFLKLAKRL</sequence>
<evidence type="ECO:0000256" key="3">
    <source>
        <dbReference type="ARBA" id="ARBA00022438"/>
    </source>
</evidence>
<dbReference type="EMBL" id="FONL01000009">
    <property type="protein sequence ID" value="SFE58043.1"/>
    <property type="molecule type" value="Genomic_DNA"/>
</dbReference>
<dbReference type="GO" id="GO:0008270">
    <property type="term" value="F:zinc ion binding"/>
    <property type="evidence" value="ECO:0007669"/>
    <property type="project" value="InterPro"/>
</dbReference>
<keyword evidence="3 9" id="KW-0031">Aminopeptidase</keyword>
<evidence type="ECO:0000256" key="7">
    <source>
        <dbReference type="ARBA" id="ARBA00022833"/>
    </source>
</evidence>
<gene>
    <name evidence="11" type="ORF">SAMN05216245_10990</name>
</gene>
<dbReference type="SUPFAM" id="SSF53187">
    <property type="entry name" value="Zn-dependent exopeptidases"/>
    <property type="match status" value="1"/>
</dbReference>
<dbReference type="STRING" id="1123323.SAMN05216245_10990"/>
<evidence type="ECO:0000256" key="6">
    <source>
        <dbReference type="ARBA" id="ARBA00022801"/>
    </source>
</evidence>
<comment type="cofactor">
    <cofactor evidence="1 10">
        <name>Zn(2+)</name>
        <dbReference type="ChEBI" id="CHEBI:29105"/>
    </cofactor>
</comment>
<keyword evidence="5 9" id="KW-0479">Metal-binding</keyword>
<name>A0A1I2BRV1_9FIRM</name>
<dbReference type="OrthoDB" id="89722at2"/>
<keyword evidence="8 9" id="KW-0482">Metalloprotease</keyword>
<dbReference type="GO" id="GO:0006508">
    <property type="term" value="P:proteolysis"/>
    <property type="evidence" value="ECO:0007669"/>
    <property type="project" value="UniProtKB-KW"/>
</dbReference>
<organism evidence="11 12">
    <name type="scientific">Succiniclasticum ruminis DSM 9236</name>
    <dbReference type="NCBI Taxonomy" id="1123323"/>
    <lineage>
        <taxon>Bacteria</taxon>
        <taxon>Bacillati</taxon>
        <taxon>Bacillota</taxon>
        <taxon>Negativicutes</taxon>
        <taxon>Acidaminococcales</taxon>
        <taxon>Acidaminococcaceae</taxon>
        <taxon>Succiniclasticum</taxon>
    </lineage>
</organism>
<proteinExistence type="inferred from homology"/>
<dbReference type="AlphaFoldDB" id="A0A1I2BRV1"/>
<keyword evidence="12" id="KW-1185">Reference proteome</keyword>
<keyword evidence="4 9" id="KW-0645">Protease</keyword>
<dbReference type="Proteomes" id="UP000198896">
    <property type="component" value="Unassembled WGS sequence"/>
</dbReference>
<keyword evidence="7 9" id="KW-0862">Zinc</keyword>
<evidence type="ECO:0000256" key="4">
    <source>
        <dbReference type="ARBA" id="ARBA00022670"/>
    </source>
</evidence>
<dbReference type="RefSeq" id="WP_093913663.1">
    <property type="nucleotide sequence ID" value="NZ_FONL01000009.1"/>
</dbReference>
<evidence type="ECO:0000313" key="12">
    <source>
        <dbReference type="Proteomes" id="UP000198896"/>
    </source>
</evidence>
<dbReference type="GO" id="GO:0008237">
    <property type="term" value="F:metallopeptidase activity"/>
    <property type="evidence" value="ECO:0007669"/>
    <property type="project" value="UniProtKB-KW"/>
</dbReference>
<evidence type="ECO:0000256" key="2">
    <source>
        <dbReference type="ARBA" id="ARBA00008290"/>
    </source>
</evidence>
<dbReference type="GO" id="GO:0005737">
    <property type="term" value="C:cytoplasm"/>
    <property type="evidence" value="ECO:0007669"/>
    <property type="project" value="UniProtKB-ARBA"/>
</dbReference>
<dbReference type="Pfam" id="PF02127">
    <property type="entry name" value="Peptidase_M18"/>
    <property type="match status" value="1"/>
</dbReference>
<evidence type="ECO:0000256" key="10">
    <source>
        <dbReference type="RuleBase" id="RU004387"/>
    </source>
</evidence>
<dbReference type="Gene3D" id="3.40.630.10">
    <property type="entry name" value="Zn peptidases"/>
    <property type="match status" value="1"/>
</dbReference>
<accession>A0A1I2BRV1</accession>
<dbReference type="PANTHER" id="PTHR28570:SF2">
    <property type="entry name" value="M18 FAMILY AMINOPEPTIDASE 1-RELATED"/>
    <property type="match status" value="1"/>
</dbReference>
<dbReference type="SUPFAM" id="SSF101821">
    <property type="entry name" value="Aminopeptidase/glucanase lid domain"/>
    <property type="match status" value="1"/>
</dbReference>
<dbReference type="InterPro" id="IPR023358">
    <property type="entry name" value="Peptidase_M18_dom2"/>
</dbReference>
<evidence type="ECO:0000256" key="1">
    <source>
        <dbReference type="ARBA" id="ARBA00001947"/>
    </source>
</evidence>
<dbReference type="PRINTS" id="PR00932">
    <property type="entry name" value="AMINO1PTASE"/>
</dbReference>
<dbReference type="NCBIfam" id="NF002600">
    <property type="entry name" value="PRK02256.1"/>
    <property type="match status" value="1"/>
</dbReference>
<evidence type="ECO:0000256" key="5">
    <source>
        <dbReference type="ARBA" id="ARBA00022723"/>
    </source>
</evidence>
<dbReference type="GO" id="GO:0004177">
    <property type="term" value="F:aminopeptidase activity"/>
    <property type="evidence" value="ECO:0007669"/>
    <property type="project" value="UniProtKB-KW"/>
</dbReference>
<dbReference type="InterPro" id="IPR001948">
    <property type="entry name" value="Peptidase_M18"/>
</dbReference>
<evidence type="ECO:0000256" key="8">
    <source>
        <dbReference type="ARBA" id="ARBA00023049"/>
    </source>
</evidence>
<protein>
    <recommendedName>
        <fullName evidence="10">M18 family aminopeptidase</fullName>
        <ecNumber evidence="10">3.4.11.-</ecNumber>
    </recommendedName>
</protein>
<dbReference type="PANTHER" id="PTHR28570">
    <property type="entry name" value="ASPARTYL AMINOPEPTIDASE"/>
    <property type="match status" value="1"/>
</dbReference>
<keyword evidence="6 9" id="KW-0378">Hydrolase</keyword>
<comment type="similarity">
    <text evidence="2 9">Belongs to the peptidase M18 family.</text>
</comment>